<dbReference type="AlphaFoldDB" id="A0AAV2FQ19"/>
<evidence type="ECO:0008006" key="6">
    <source>
        <dbReference type="Google" id="ProtNLM"/>
    </source>
</evidence>
<comment type="similarity">
    <text evidence="1">Belongs to the GILT family.</text>
</comment>
<evidence type="ECO:0000256" key="1">
    <source>
        <dbReference type="ARBA" id="ARBA00005679"/>
    </source>
</evidence>
<keyword evidence="5" id="KW-1185">Reference proteome</keyword>
<dbReference type="EMBL" id="OZ034820">
    <property type="protein sequence ID" value="CAL1400441.1"/>
    <property type="molecule type" value="Genomic_DNA"/>
</dbReference>
<evidence type="ECO:0000256" key="2">
    <source>
        <dbReference type="ARBA" id="ARBA00023180"/>
    </source>
</evidence>
<organism evidence="4 5">
    <name type="scientific">Linum trigynum</name>
    <dbReference type="NCBI Taxonomy" id="586398"/>
    <lineage>
        <taxon>Eukaryota</taxon>
        <taxon>Viridiplantae</taxon>
        <taxon>Streptophyta</taxon>
        <taxon>Embryophyta</taxon>
        <taxon>Tracheophyta</taxon>
        <taxon>Spermatophyta</taxon>
        <taxon>Magnoliopsida</taxon>
        <taxon>eudicotyledons</taxon>
        <taxon>Gunneridae</taxon>
        <taxon>Pentapetalae</taxon>
        <taxon>rosids</taxon>
        <taxon>fabids</taxon>
        <taxon>Malpighiales</taxon>
        <taxon>Linaceae</taxon>
        <taxon>Linum</taxon>
    </lineage>
</organism>
<dbReference type="InterPro" id="IPR004911">
    <property type="entry name" value="Interferon-induced_GILT"/>
</dbReference>
<sequence length="264" mass="29275">MAPSLFTAIFLLSFAFFPFHTYSSSFVPSHLEADIGTSNQSAFAPSDQKVNLSVYYESLCPACAQFIVQNLLTIFNNGLIDIVNLRLIPWGNARFIGMNNTIICQNGHEECQLNTVQACSIDILHDVDKSYALISCMELFVIEGKHNSWHECFESLGLSDQRIVDCYNSSNGTKLDVLLSQETSSLVPPPTFVPWIVINKLSIGKDYGNFTVYVCNEYKGQPAPAACNSLPPQGSKVAVSNLDDLQACHKKEAMNMTSLERLRE</sequence>
<keyword evidence="3" id="KW-0732">Signal</keyword>
<feature type="chain" id="PRO_5043875450" description="Gamma-interferon-inducible lysosomal thiol reductase" evidence="3">
    <location>
        <begin position="24"/>
        <end position="264"/>
    </location>
</feature>
<gene>
    <name evidence="4" type="ORF">LTRI10_LOCUS40570</name>
</gene>
<proteinExistence type="inferred from homology"/>
<evidence type="ECO:0000313" key="4">
    <source>
        <dbReference type="EMBL" id="CAL1400441.1"/>
    </source>
</evidence>
<dbReference type="PANTHER" id="PTHR13234">
    <property type="entry name" value="GAMMA-INTERFERON INDUCIBLE LYSOSOMAL THIOL REDUCTASE GILT"/>
    <property type="match status" value="1"/>
</dbReference>
<dbReference type="PANTHER" id="PTHR13234:SF27">
    <property type="entry name" value="GAMMA INTERFERON INDUCIBLE LYSOSOMAL THIOL REDUCTASE"/>
    <property type="match status" value="1"/>
</dbReference>
<keyword evidence="2" id="KW-0325">Glycoprotein</keyword>
<evidence type="ECO:0000256" key="3">
    <source>
        <dbReference type="SAM" id="SignalP"/>
    </source>
</evidence>
<dbReference type="Pfam" id="PF03227">
    <property type="entry name" value="GILT"/>
    <property type="match status" value="1"/>
</dbReference>
<accession>A0AAV2FQ19</accession>
<dbReference type="GO" id="GO:0016671">
    <property type="term" value="F:oxidoreductase activity, acting on a sulfur group of donors, disulfide as acceptor"/>
    <property type="evidence" value="ECO:0007669"/>
    <property type="project" value="InterPro"/>
</dbReference>
<protein>
    <recommendedName>
        <fullName evidence="6">Gamma-interferon-inducible lysosomal thiol reductase</fullName>
    </recommendedName>
</protein>
<feature type="signal peptide" evidence="3">
    <location>
        <begin position="1"/>
        <end position="23"/>
    </location>
</feature>
<reference evidence="4 5" key="1">
    <citation type="submission" date="2024-04" db="EMBL/GenBank/DDBJ databases">
        <authorList>
            <person name="Fracassetti M."/>
        </authorList>
    </citation>
    <scope>NUCLEOTIDE SEQUENCE [LARGE SCALE GENOMIC DNA]</scope>
</reference>
<name>A0AAV2FQ19_9ROSI</name>
<dbReference type="Proteomes" id="UP001497516">
    <property type="component" value="Chromosome 7"/>
</dbReference>
<evidence type="ECO:0000313" key="5">
    <source>
        <dbReference type="Proteomes" id="UP001497516"/>
    </source>
</evidence>